<dbReference type="InterPro" id="IPR005158">
    <property type="entry name" value="BTAD"/>
</dbReference>
<dbReference type="GO" id="GO:0003677">
    <property type="term" value="F:DNA binding"/>
    <property type="evidence" value="ECO:0007669"/>
    <property type="project" value="UniProtKB-UniRule"/>
</dbReference>
<organism evidence="7 8">
    <name type="scientific">Actinoplanes lutulentus</name>
    <dbReference type="NCBI Taxonomy" id="1287878"/>
    <lineage>
        <taxon>Bacteria</taxon>
        <taxon>Bacillati</taxon>
        <taxon>Actinomycetota</taxon>
        <taxon>Actinomycetes</taxon>
        <taxon>Micromonosporales</taxon>
        <taxon>Micromonosporaceae</taxon>
        <taxon>Actinoplanes</taxon>
    </lineage>
</organism>
<dbReference type="Proteomes" id="UP000249341">
    <property type="component" value="Unassembled WGS sequence"/>
</dbReference>
<dbReference type="InterPro" id="IPR027417">
    <property type="entry name" value="P-loop_NTPase"/>
</dbReference>
<dbReference type="Pfam" id="PF03704">
    <property type="entry name" value="BTAD"/>
    <property type="match status" value="1"/>
</dbReference>
<dbReference type="InterPro" id="IPR036388">
    <property type="entry name" value="WH-like_DNA-bd_sf"/>
</dbReference>
<dbReference type="Pfam" id="PF13424">
    <property type="entry name" value="TPR_12"/>
    <property type="match status" value="1"/>
</dbReference>
<keyword evidence="8" id="KW-1185">Reference proteome</keyword>
<evidence type="ECO:0000256" key="3">
    <source>
        <dbReference type="ARBA" id="ARBA00023125"/>
    </source>
</evidence>
<comment type="similarity">
    <text evidence="1">Belongs to the AfsR/DnrI/RedD regulatory family.</text>
</comment>
<dbReference type="GO" id="GO:0006355">
    <property type="term" value="P:regulation of DNA-templated transcription"/>
    <property type="evidence" value="ECO:0007669"/>
    <property type="project" value="InterPro"/>
</dbReference>
<evidence type="ECO:0000259" key="6">
    <source>
        <dbReference type="PROSITE" id="PS51755"/>
    </source>
</evidence>
<dbReference type="GO" id="GO:0000160">
    <property type="term" value="P:phosphorelay signal transduction system"/>
    <property type="evidence" value="ECO:0007669"/>
    <property type="project" value="InterPro"/>
</dbReference>
<gene>
    <name evidence="7" type="ORF">B0I29_10126</name>
</gene>
<comment type="caution">
    <text evidence="7">The sequence shown here is derived from an EMBL/GenBank/DDBJ whole genome shotgun (WGS) entry which is preliminary data.</text>
</comment>
<feature type="DNA-binding region" description="OmpR/PhoB-type" evidence="5">
    <location>
        <begin position="1"/>
        <end position="90"/>
    </location>
</feature>
<dbReference type="SUPFAM" id="SSF52540">
    <property type="entry name" value="P-loop containing nucleoside triphosphate hydrolases"/>
    <property type="match status" value="1"/>
</dbReference>
<keyword evidence="2" id="KW-0805">Transcription regulation</keyword>
<dbReference type="GO" id="GO:0043531">
    <property type="term" value="F:ADP binding"/>
    <property type="evidence" value="ECO:0007669"/>
    <property type="project" value="InterPro"/>
</dbReference>
<proteinExistence type="inferred from homology"/>
<dbReference type="SUPFAM" id="SSF48452">
    <property type="entry name" value="TPR-like"/>
    <property type="match status" value="2"/>
</dbReference>
<evidence type="ECO:0000256" key="2">
    <source>
        <dbReference type="ARBA" id="ARBA00023015"/>
    </source>
</evidence>
<dbReference type="InterPro" id="IPR011990">
    <property type="entry name" value="TPR-like_helical_dom_sf"/>
</dbReference>
<accession>A0A327ZLK1</accession>
<dbReference type="SMART" id="SM00862">
    <property type="entry name" value="Trans_reg_C"/>
    <property type="match status" value="1"/>
</dbReference>
<feature type="domain" description="OmpR/PhoB-type" evidence="6">
    <location>
        <begin position="1"/>
        <end position="90"/>
    </location>
</feature>
<dbReference type="RefSeq" id="WP_111646730.1">
    <property type="nucleotide sequence ID" value="NZ_JACHWI010000001.1"/>
</dbReference>
<evidence type="ECO:0000256" key="4">
    <source>
        <dbReference type="ARBA" id="ARBA00023163"/>
    </source>
</evidence>
<dbReference type="PANTHER" id="PTHR35807">
    <property type="entry name" value="TRANSCRIPTIONAL REGULATOR REDD-RELATED"/>
    <property type="match status" value="1"/>
</dbReference>
<dbReference type="PROSITE" id="PS51755">
    <property type="entry name" value="OMPR_PHOB"/>
    <property type="match status" value="1"/>
</dbReference>
<dbReference type="SUPFAM" id="SSF46894">
    <property type="entry name" value="C-terminal effector domain of the bipartite response regulators"/>
    <property type="match status" value="1"/>
</dbReference>
<dbReference type="OrthoDB" id="7628974at2"/>
<keyword evidence="3 5" id="KW-0238">DNA-binding</keyword>
<evidence type="ECO:0000256" key="5">
    <source>
        <dbReference type="PROSITE-ProRule" id="PRU01091"/>
    </source>
</evidence>
<dbReference type="Gene3D" id="1.10.10.10">
    <property type="entry name" value="Winged helix-like DNA-binding domain superfamily/Winged helix DNA-binding domain"/>
    <property type="match status" value="1"/>
</dbReference>
<sequence length="921" mass="98898">MIRFSVLGPVRAWRDGTEINLGTPQQQSLLGLLLVHAGEPVTVGHIIDVLWPAGAPASAVNVVHRYVSQIRRLLPADLLTRGTRTYRLSLDADGLDLLAFRRAAAEAAAVAATDPDRAATMLASALKLRRGPVAAGLDETVRSSPPFVRVEQELINAAVHAAALASTQESARSLLPVIRAVAAGAPLDEAVHAALLRVLIRIGSLADASIEYIAIRQRLADELGVDPSPELTTLHQQALQGDLASLRTPQAARPVPVELPTDLPTFTGRDEQIETLSTFLRGGPGAARAAVITGLGGVGKTSLAVHCAHQEADAFPDGQLYASMRGFDPSAAPTPTADVLRRFLGALGVSDHDVPADFDARVALYRSLIAGRKILVVIDNVRDSAHVRPLLPATPGSAAIITSRDPLTGLVVHEGALAVPLGLLSDAEAAAFLGRRLGPARVAGDAEAARQVMELCGGLPLALALFAARAAAHPQFKLRHLAEELVAPRGRLLDRFASGDRRHDLRAVFSWSYDLLGSTAARLFRLLALHPGSVFTASAAVSLLGEGQRHAAPLLAELSRANLVTELAPGRFHIHDLVRAYSDELLAEQETPVARQAAERRLHDHYLHSVLHAGVTINPFRAPDAVGAPEVGSGVTPEEFVGYEQASSWLRRERGSILAMVERAVADGADLAVGQYAWALENFLQRAFDWPTLGRLLDLALAAGQRHGNPALLARTHHGAGVLFSSRALNVPDRSRRHFVEAVRLFAVAGDVHNQMLALLWLARQDGADGSSDRMIEQLRDAVELYEEIVKRDGAGDAPEDLVAAAFVDLGDYPMAIHHGRRAVAWLRKVGDRHREANTWRTLGEAYAAMGDWPQSVAADERAVLLYEEVGDAFITAQTLDTMSRRYADGRRALLARTAARRATALRIKIGAHPWLRAESE</sequence>
<dbReference type="Gene3D" id="3.40.50.300">
    <property type="entry name" value="P-loop containing nucleotide triphosphate hydrolases"/>
    <property type="match status" value="1"/>
</dbReference>
<name>A0A327ZLK1_9ACTN</name>
<dbReference type="InterPro" id="IPR051677">
    <property type="entry name" value="AfsR-DnrI-RedD_regulator"/>
</dbReference>
<keyword evidence="4" id="KW-0804">Transcription</keyword>
<dbReference type="EMBL" id="QLMJ01000001">
    <property type="protein sequence ID" value="RAK42896.1"/>
    <property type="molecule type" value="Genomic_DNA"/>
</dbReference>
<dbReference type="SMART" id="SM01043">
    <property type="entry name" value="BTAD"/>
    <property type="match status" value="1"/>
</dbReference>
<evidence type="ECO:0000313" key="8">
    <source>
        <dbReference type="Proteomes" id="UP000249341"/>
    </source>
</evidence>
<dbReference type="InterPro" id="IPR001867">
    <property type="entry name" value="OmpR/PhoB-type_DNA-bd"/>
</dbReference>
<dbReference type="PRINTS" id="PR00364">
    <property type="entry name" value="DISEASERSIST"/>
</dbReference>
<protein>
    <submittedName>
        <fullName evidence="7">DNA-binding SARP family transcriptional activator</fullName>
    </submittedName>
</protein>
<dbReference type="InterPro" id="IPR016032">
    <property type="entry name" value="Sig_transdc_resp-reg_C-effctor"/>
</dbReference>
<reference evidence="7 8" key="1">
    <citation type="submission" date="2018-06" db="EMBL/GenBank/DDBJ databases">
        <title>Genomic Encyclopedia of Type Strains, Phase III (KMG-III): the genomes of soil and plant-associated and newly described type strains.</title>
        <authorList>
            <person name="Whitman W."/>
        </authorList>
    </citation>
    <scope>NUCLEOTIDE SEQUENCE [LARGE SCALE GENOMIC DNA]</scope>
    <source>
        <strain evidence="7 8">CGMCC 4.7090</strain>
    </source>
</reference>
<evidence type="ECO:0000256" key="1">
    <source>
        <dbReference type="ARBA" id="ARBA00005820"/>
    </source>
</evidence>
<evidence type="ECO:0000313" key="7">
    <source>
        <dbReference type="EMBL" id="RAK42896.1"/>
    </source>
</evidence>
<dbReference type="PANTHER" id="PTHR35807:SF1">
    <property type="entry name" value="TRANSCRIPTIONAL REGULATOR REDD"/>
    <property type="match status" value="1"/>
</dbReference>
<dbReference type="Gene3D" id="1.25.40.10">
    <property type="entry name" value="Tetratricopeptide repeat domain"/>
    <property type="match status" value="2"/>
</dbReference>
<dbReference type="AlphaFoldDB" id="A0A327ZLK1"/>